<dbReference type="AlphaFoldDB" id="A0A8H3FTU8"/>
<keyword evidence="3" id="KW-1185">Reference proteome</keyword>
<feature type="transmembrane region" description="Helical" evidence="1">
    <location>
        <begin position="65"/>
        <end position="87"/>
    </location>
</feature>
<organism evidence="2 3">
    <name type="scientific">Heterodermia speciosa</name>
    <dbReference type="NCBI Taxonomy" id="116794"/>
    <lineage>
        <taxon>Eukaryota</taxon>
        <taxon>Fungi</taxon>
        <taxon>Dikarya</taxon>
        <taxon>Ascomycota</taxon>
        <taxon>Pezizomycotina</taxon>
        <taxon>Lecanoromycetes</taxon>
        <taxon>OSLEUM clade</taxon>
        <taxon>Lecanoromycetidae</taxon>
        <taxon>Caliciales</taxon>
        <taxon>Physciaceae</taxon>
        <taxon>Heterodermia</taxon>
    </lineage>
</organism>
<evidence type="ECO:0000313" key="3">
    <source>
        <dbReference type="Proteomes" id="UP000664521"/>
    </source>
</evidence>
<reference evidence="2" key="1">
    <citation type="submission" date="2021-03" db="EMBL/GenBank/DDBJ databases">
        <authorList>
            <person name="Tagirdzhanova G."/>
        </authorList>
    </citation>
    <scope>NUCLEOTIDE SEQUENCE</scope>
</reference>
<accession>A0A8H3FTU8</accession>
<gene>
    <name evidence="2" type="ORF">HETSPECPRED_007659</name>
</gene>
<evidence type="ECO:0000313" key="2">
    <source>
        <dbReference type="EMBL" id="CAF9930574.1"/>
    </source>
</evidence>
<proteinExistence type="predicted"/>
<protein>
    <submittedName>
        <fullName evidence="2">Uncharacterized protein</fullName>
    </submittedName>
</protein>
<feature type="transmembrane region" description="Helical" evidence="1">
    <location>
        <begin position="21"/>
        <end position="45"/>
    </location>
</feature>
<keyword evidence="1" id="KW-0812">Transmembrane</keyword>
<dbReference type="Proteomes" id="UP000664521">
    <property type="component" value="Unassembled WGS sequence"/>
</dbReference>
<keyword evidence="1" id="KW-0472">Membrane</keyword>
<keyword evidence="1" id="KW-1133">Transmembrane helix</keyword>
<name>A0A8H3FTU8_9LECA</name>
<sequence>MDRIPTKARNSVASMLDPRSILLRSGSLFVLLLSSIFLIAGISIYSSSGLSRQRPGDDMGGEGDWTEGMMLGFLLLPLSTNAFLITWARSSRPALHLKYYLGIDLFVATTLLAIACTGLALSRFVRPRGCEGSLAQEGFYCHQRWGTVRGLVVTGYALVGLLV</sequence>
<feature type="transmembrane region" description="Helical" evidence="1">
    <location>
        <begin position="99"/>
        <end position="121"/>
    </location>
</feature>
<dbReference type="OrthoDB" id="10529595at2759"/>
<evidence type="ECO:0000256" key="1">
    <source>
        <dbReference type="SAM" id="Phobius"/>
    </source>
</evidence>
<dbReference type="EMBL" id="CAJPDS010000056">
    <property type="protein sequence ID" value="CAF9930574.1"/>
    <property type="molecule type" value="Genomic_DNA"/>
</dbReference>
<comment type="caution">
    <text evidence="2">The sequence shown here is derived from an EMBL/GenBank/DDBJ whole genome shotgun (WGS) entry which is preliminary data.</text>
</comment>